<protein>
    <recommendedName>
        <fullName evidence="2">DUF7730 domain-containing protein</fullName>
    </recommendedName>
</protein>
<proteinExistence type="predicted"/>
<dbReference type="PANTHER" id="PTHR38790:SF4">
    <property type="entry name" value="2EXR DOMAIN-CONTAINING PROTEIN"/>
    <property type="match status" value="1"/>
</dbReference>
<dbReference type="VEuPathDB" id="FungiDB:CCM_08631"/>
<dbReference type="Proteomes" id="UP000323067">
    <property type="component" value="Chromosome vii"/>
</dbReference>
<dbReference type="Pfam" id="PF24864">
    <property type="entry name" value="DUF7730"/>
    <property type="match status" value="1"/>
</dbReference>
<organism evidence="3 4">
    <name type="scientific">Cordyceps militaris</name>
    <name type="common">Caterpillar fungus</name>
    <name type="synonym">Clavaria militaris</name>
    <dbReference type="NCBI Taxonomy" id="73501"/>
    <lineage>
        <taxon>Eukaryota</taxon>
        <taxon>Fungi</taxon>
        <taxon>Dikarya</taxon>
        <taxon>Ascomycota</taxon>
        <taxon>Pezizomycotina</taxon>
        <taxon>Sordariomycetes</taxon>
        <taxon>Hypocreomycetidae</taxon>
        <taxon>Hypocreales</taxon>
        <taxon>Cordycipitaceae</taxon>
        <taxon>Cordyceps</taxon>
    </lineage>
</organism>
<evidence type="ECO:0000256" key="1">
    <source>
        <dbReference type="SAM" id="MobiDB-lite"/>
    </source>
</evidence>
<accession>A0A2H4SEB7</accession>
<sequence length="396" mass="44725">MAPLGDSLRRLRDRVFPRDDTQQQQADHALPPLPPCPVSAVTSSPAPGATAHSPLFQRLPAEIRERILVAAFGDQLVHMHLSLERPLRHHRARRGGEGSSTRVGHAGHPGQAAFDPATPPFWRWRSTRCHSSCFDHGSWRRRAPRRSDAFRDRDPCVSGESCGHPGAPGTCVLGATGWLGTCRRAYQEGYPVLYGTNTVRLHGTFMFAHLPELLPAPSLESLTRVSLCWDLGWLRSYPRRLRPGDHPEEYSFVEGLDKLLVRLPFTLPHVKCLHISLQGVFGDGEQWAVYGARSPVVYEQTEALLRRVLVHILPLRTLTEFRLALPRSMFMPWVQEVLNITLEFDEAIWAELPAEWLKRDVPTDLLHSDENMAVMDSFWVLLGVSDLPPLTIRCFY</sequence>
<dbReference type="AlphaFoldDB" id="A0A2H4SEB7"/>
<dbReference type="EMBL" id="CP023324">
    <property type="protein sequence ID" value="ATY61453.1"/>
    <property type="molecule type" value="Genomic_DNA"/>
</dbReference>
<gene>
    <name evidence="3" type="ORF">A9K55_008887</name>
</gene>
<dbReference type="InterPro" id="IPR056632">
    <property type="entry name" value="DUF7730"/>
</dbReference>
<evidence type="ECO:0000259" key="2">
    <source>
        <dbReference type="Pfam" id="PF24864"/>
    </source>
</evidence>
<feature type="region of interest" description="Disordered" evidence="1">
    <location>
        <begin position="1"/>
        <end position="53"/>
    </location>
</feature>
<name>A0A2H4SEB7_CORMI</name>
<evidence type="ECO:0000313" key="4">
    <source>
        <dbReference type="Proteomes" id="UP000323067"/>
    </source>
</evidence>
<feature type="domain" description="DUF7730" evidence="2">
    <location>
        <begin position="179"/>
        <end position="238"/>
    </location>
</feature>
<feature type="compositionally biased region" description="Basic and acidic residues" evidence="1">
    <location>
        <begin position="7"/>
        <end position="21"/>
    </location>
</feature>
<dbReference type="VEuPathDB" id="FungiDB:A9K55_008887"/>
<evidence type="ECO:0000313" key="3">
    <source>
        <dbReference type="EMBL" id="ATY61453.1"/>
    </source>
</evidence>
<dbReference type="PANTHER" id="PTHR38790">
    <property type="entry name" value="2EXR DOMAIN-CONTAINING PROTEIN-RELATED"/>
    <property type="match status" value="1"/>
</dbReference>
<reference evidence="3 4" key="1">
    <citation type="journal article" date="2017" name="BMC Genomics">
        <title>Chromosome level assembly and secondary metabolite potential of the parasitic fungus Cordyceps militaris.</title>
        <authorList>
            <person name="Kramer G.J."/>
            <person name="Nodwell J.R."/>
        </authorList>
    </citation>
    <scope>NUCLEOTIDE SEQUENCE [LARGE SCALE GENOMIC DNA]</scope>
    <source>
        <strain evidence="3 4">ATCC 34164</strain>
    </source>
</reference>
<dbReference type="OrthoDB" id="515692at2759"/>
<feature type="region of interest" description="Disordered" evidence="1">
    <location>
        <begin position="88"/>
        <end position="117"/>
    </location>
</feature>